<evidence type="ECO:0000256" key="1">
    <source>
        <dbReference type="SAM" id="MobiDB-lite"/>
    </source>
</evidence>
<keyword evidence="3" id="KW-1185">Reference proteome</keyword>
<dbReference type="AlphaFoldDB" id="A0A392RWW7"/>
<proteinExistence type="predicted"/>
<evidence type="ECO:0000313" key="2">
    <source>
        <dbReference type="EMBL" id="MCI40869.1"/>
    </source>
</evidence>
<dbReference type="EMBL" id="LXQA010284874">
    <property type="protein sequence ID" value="MCI40869.1"/>
    <property type="molecule type" value="Genomic_DNA"/>
</dbReference>
<feature type="region of interest" description="Disordered" evidence="1">
    <location>
        <begin position="28"/>
        <end position="84"/>
    </location>
</feature>
<name>A0A392RWW7_9FABA</name>
<evidence type="ECO:0000313" key="3">
    <source>
        <dbReference type="Proteomes" id="UP000265520"/>
    </source>
</evidence>
<accession>A0A392RWW7</accession>
<feature type="non-terminal residue" evidence="2">
    <location>
        <position position="84"/>
    </location>
</feature>
<dbReference type="Proteomes" id="UP000265520">
    <property type="component" value="Unassembled WGS sequence"/>
</dbReference>
<feature type="compositionally biased region" description="Low complexity" evidence="1">
    <location>
        <begin position="43"/>
        <end position="58"/>
    </location>
</feature>
<reference evidence="2 3" key="1">
    <citation type="journal article" date="2018" name="Front. Plant Sci.">
        <title>Red Clover (Trifolium pratense) and Zigzag Clover (T. medium) - A Picture of Genomic Similarities and Differences.</title>
        <authorList>
            <person name="Dluhosova J."/>
            <person name="Istvanek J."/>
            <person name="Nedelnik J."/>
            <person name="Repkova J."/>
        </authorList>
    </citation>
    <scope>NUCLEOTIDE SEQUENCE [LARGE SCALE GENOMIC DNA]</scope>
    <source>
        <strain evidence="3">cv. 10/8</strain>
        <tissue evidence="2">Leaf</tissue>
    </source>
</reference>
<organism evidence="2 3">
    <name type="scientific">Trifolium medium</name>
    <dbReference type="NCBI Taxonomy" id="97028"/>
    <lineage>
        <taxon>Eukaryota</taxon>
        <taxon>Viridiplantae</taxon>
        <taxon>Streptophyta</taxon>
        <taxon>Embryophyta</taxon>
        <taxon>Tracheophyta</taxon>
        <taxon>Spermatophyta</taxon>
        <taxon>Magnoliopsida</taxon>
        <taxon>eudicotyledons</taxon>
        <taxon>Gunneridae</taxon>
        <taxon>Pentapetalae</taxon>
        <taxon>rosids</taxon>
        <taxon>fabids</taxon>
        <taxon>Fabales</taxon>
        <taxon>Fabaceae</taxon>
        <taxon>Papilionoideae</taxon>
        <taxon>50 kb inversion clade</taxon>
        <taxon>NPAAA clade</taxon>
        <taxon>Hologalegina</taxon>
        <taxon>IRL clade</taxon>
        <taxon>Trifolieae</taxon>
        <taxon>Trifolium</taxon>
    </lineage>
</organism>
<sequence length="84" mass="9065">MMESINVVIDDSTIDKATDVEADVAASDLQLDVSEEDKEPEFNSKVSNSESNNVPSNKGPSVRLQKNHPKELIIGNPGQGIATR</sequence>
<protein>
    <submittedName>
        <fullName evidence="2">Gag-pol polyprotein</fullName>
    </submittedName>
</protein>
<comment type="caution">
    <text evidence="2">The sequence shown here is derived from an EMBL/GenBank/DDBJ whole genome shotgun (WGS) entry which is preliminary data.</text>
</comment>